<sequence>MKIPMIDIRSAFLVKRDYSDYLCEDGIHPNERGHKLIKDTLVDAIKAVLPGRTAADVNR</sequence>
<dbReference type="InterPro" id="IPR036514">
    <property type="entry name" value="SGNH_hydro_sf"/>
</dbReference>
<dbReference type="GO" id="GO:0016788">
    <property type="term" value="F:hydrolase activity, acting on ester bonds"/>
    <property type="evidence" value="ECO:0007669"/>
    <property type="project" value="UniProtKB-ARBA"/>
</dbReference>
<dbReference type="Proteomes" id="UP000017938">
    <property type="component" value="Unassembled WGS sequence"/>
</dbReference>
<evidence type="ECO:0000313" key="1">
    <source>
        <dbReference type="EMBL" id="CDC75624.1"/>
    </source>
</evidence>
<dbReference type="STRING" id="1263015.BN580_01888"/>
<organism evidence="1 2">
    <name type="scientific">Candidatus Colimorpha enterica</name>
    <dbReference type="NCBI Taxonomy" id="3083063"/>
    <lineage>
        <taxon>Bacteria</taxon>
        <taxon>Pseudomonadati</taxon>
        <taxon>Bacteroidota</taxon>
        <taxon>Bacteroidia</taxon>
        <taxon>Bacteroidales</taxon>
        <taxon>Candidatus Colimorpha</taxon>
    </lineage>
</organism>
<dbReference type="EMBL" id="CBFW010000308">
    <property type="protein sequence ID" value="CDC75624.1"/>
    <property type="molecule type" value="Genomic_DNA"/>
</dbReference>
<dbReference type="SUPFAM" id="SSF52266">
    <property type="entry name" value="SGNH hydrolase"/>
    <property type="match status" value="1"/>
</dbReference>
<dbReference type="AlphaFoldDB" id="R6U0K5"/>
<proteinExistence type="predicted"/>
<accession>R6U0K5</accession>
<evidence type="ECO:0000313" key="2">
    <source>
        <dbReference type="Proteomes" id="UP000017938"/>
    </source>
</evidence>
<dbReference type="Gene3D" id="3.40.50.1110">
    <property type="entry name" value="SGNH hydrolase"/>
    <property type="match status" value="1"/>
</dbReference>
<name>R6U0K5_9BACT</name>
<reference evidence="1" key="1">
    <citation type="submission" date="2012-11" db="EMBL/GenBank/DDBJ databases">
        <title>Dependencies among metagenomic species, viruses, plasmids and units of genetic variation.</title>
        <authorList>
            <person name="Nielsen H.B."/>
            <person name="Almeida M."/>
            <person name="Juncker A.S."/>
            <person name="Rasmussen S."/>
            <person name="Li J."/>
            <person name="Sunagawa S."/>
            <person name="Plichta D."/>
            <person name="Gautier L."/>
            <person name="Le Chatelier E."/>
            <person name="Peletier E."/>
            <person name="Bonde I."/>
            <person name="Nielsen T."/>
            <person name="Manichanh C."/>
            <person name="Arumugam M."/>
            <person name="Batto J."/>
            <person name="Santos M.B.Q.D."/>
            <person name="Blom N."/>
            <person name="Borruel N."/>
            <person name="Burgdorf K.S."/>
            <person name="Boumezbeur F."/>
            <person name="Casellas F."/>
            <person name="Dore J."/>
            <person name="Guarner F."/>
            <person name="Hansen T."/>
            <person name="Hildebrand F."/>
            <person name="Kaas R.S."/>
            <person name="Kennedy S."/>
            <person name="Kristiansen K."/>
            <person name="Kultima J.R."/>
            <person name="Leonard P."/>
            <person name="Levenez F."/>
            <person name="Lund O."/>
            <person name="Moumen B."/>
            <person name="Le Paslier D."/>
            <person name="Pons N."/>
            <person name="Pedersen O."/>
            <person name="Prifti E."/>
            <person name="Qin J."/>
            <person name="Raes J."/>
            <person name="Tap J."/>
            <person name="Tims S."/>
            <person name="Ussery D.W."/>
            <person name="Yamada T."/>
            <person name="MetaHit consortium"/>
            <person name="Renault P."/>
            <person name="Sicheritz-Ponten T."/>
            <person name="Bork P."/>
            <person name="Wang J."/>
            <person name="Brunak S."/>
            <person name="Ehrlich S.D."/>
        </authorList>
    </citation>
    <scope>NUCLEOTIDE SEQUENCE [LARGE SCALE GENOMIC DNA]</scope>
</reference>
<gene>
    <name evidence="1" type="ORF">BN580_01888</name>
</gene>
<comment type="caution">
    <text evidence="1">The sequence shown here is derived from an EMBL/GenBank/DDBJ whole genome shotgun (WGS) entry which is preliminary data.</text>
</comment>
<protein>
    <submittedName>
        <fullName evidence="1">Lipolytic protein G-D-S-L family</fullName>
    </submittedName>
</protein>